<keyword evidence="13" id="KW-0547">Nucleotide-binding</keyword>
<gene>
    <name evidence="10" type="primary">dusA</name>
    <name evidence="15" type="ordered locus">Pnap_2388</name>
</gene>
<feature type="binding site" evidence="10 13">
    <location>
        <position position="76"/>
    </location>
    <ligand>
        <name>FMN</name>
        <dbReference type="ChEBI" id="CHEBI:58210"/>
    </ligand>
</feature>
<dbReference type="PANTHER" id="PTHR42907">
    <property type="entry name" value="FMN-LINKED OXIDOREDUCTASES SUPERFAMILY PROTEIN"/>
    <property type="match status" value="1"/>
</dbReference>
<evidence type="ECO:0000256" key="7">
    <source>
        <dbReference type="ARBA" id="ARBA00022884"/>
    </source>
</evidence>
<evidence type="ECO:0000259" key="14">
    <source>
        <dbReference type="Pfam" id="PF01207"/>
    </source>
</evidence>
<keyword evidence="8 10" id="KW-0560">Oxidoreductase</keyword>
<feature type="active site" description="Proton donor" evidence="10 12">
    <location>
        <position position="106"/>
    </location>
</feature>
<dbReference type="NCBIfam" id="TIGR00742">
    <property type="entry name" value="yjbN"/>
    <property type="match status" value="1"/>
</dbReference>
<dbReference type="GO" id="GO:0000049">
    <property type="term" value="F:tRNA binding"/>
    <property type="evidence" value="ECO:0007669"/>
    <property type="project" value="UniProtKB-UniRule"/>
</dbReference>
<dbReference type="OrthoDB" id="9783413at2"/>
<feature type="site" description="Interacts with tRNA; defines subfamily-specific binding signature" evidence="10">
    <location>
        <position position="189"/>
    </location>
</feature>
<comment type="similarity">
    <text evidence="11">Belongs to the dus family.</text>
</comment>
<dbReference type="EC" id="1.3.1.91" evidence="10"/>
<comment type="cofactor">
    <cofactor evidence="1 10 11 13">
        <name>FMN</name>
        <dbReference type="ChEBI" id="CHEBI:58210"/>
    </cofactor>
</comment>
<feature type="binding site" evidence="10 13">
    <location>
        <begin position="239"/>
        <end position="240"/>
    </location>
    <ligand>
        <name>FMN</name>
        <dbReference type="ChEBI" id="CHEBI:58210"/>
    </ligand>
</feature>
<comment type="function">
    <text evidence="9 10">Catalyzes the synthesis of 5,6-dihydrouridine (D), a modified base found in the D-loop of most tRNAs, via the reduction of the C5-C6 double bond in target uridines. Specifically modifies U20 and U20a in tRNAs.</text>
</comment>
<dbReference type="GO" id="GO:0102266">
    <property type="term" value="F:tRNA-dihydrouridine20a synthase activity"/>
    <property type="evidence" value="ECO:0007669"/>
    <property type="project" value="RHEA"/>
</dbReference>
<keyword evidence="6 10" id="KW-0521">NADP</keyword>
<evidence type="ECO:0000313" key="15">
    <source>
        <dbReference type="EMBL" id="ABM37695.1"/>
    </source>
</evidence>
<dbReference type="NCBIfam" id="NF008774">
    <property type="entry name" value="PRK11815.1"/>
    <property type="match status" value="1"/>
</dbReference>
<proteinExistence type="inferred from homology"/>
<comment type="similarity">
    <text evidence="10">Belongs to the Dus family. DusA subfamily.</text>
</comment>
<evidence type="ECO:0000256" key="4">
    <source>
        <dbReference type="ARBA" id="ARBA00022643"/>
    </source>
</evidence>
<evidence type="ECO:0000256" key="3">
    <source>
        <dbReference type="ARBA" id="ARBA00022630"/>
    </source>
</evidence>
<feature type="site" description="Interacts with tRNA; defines subfamily-specific binding signature" evidence="10">
    <location>
        <position position="306"/>
    </location>
</feature>
<keyword evidence="2 10" id="KW-0820">tRNA-binding</keyword>
<dbReference type="Proteomes" id="UP000000644">
    <property type="component" value="Chromosome"/>
</dbReference>
<sequence>MSIPVSSDVSVPADNPWRLSVAPMMDWSDRHCRYFHRLLSRHALLYTEMVTTGALIHGDVGRHLRFNAEEHPVALQLGGSEPADLAHCARLGEQWGYSEININCGCPSERVQRGAFGACLMAEPKLVADCVKAMVDAVSVPVTVKHRIGIDREERYEFVRDFVGTVSEAGCDTFIVHARNAWLKGLSPKENREVPPLRYELVHRLKKEFAHLTICVNGGITTGEQVQGQLLELDGVMIGREAYHNPWWLASWDADFFGAGGESITREQVEAQMCDYMVREAAGHGTPFSAIARHMLGLRHGLPGSRRWRQVWSDHKLKTMDPRDVMMLAHADVQKAA</sequence>
<keyword evidence="16" id="KW-1185">Reference proteome</keyword>
<dbReference type="Gene3D" id="3.20.20.70">
    <property type="entry name" value="Aldolase class I"/>
    <property type="match status" value="1"/>
</dbReference>
<dbReference type="InterPro" id="IPR018517">
    <property type="entry name" value="tRNA_hU_synthase_CS"/>
</dbReference>
<dbReference type="Pfam" id="PF01207">
    <property type="entry name" value="Dus"/>
    <property type="match status" value="1"/>
</dbReference>
<comment type="catalytic activity">
    <reaction evidence="10">
        <text>5,6-dihydrouridine(20) in tRNA + NADP(+) = uridine(20) in tRNA + NADPH + H(+)</text>
        <dbReference type="Rhea" id="RHEA:53336"/>
        <dbReference type="Rhea" id="RHEA-COMP:13533"/>
        <dbReference type="Rhea" id="RHEA-COMP:13534"/>
        <dbReference type="ChEBI" id="CHEBI:15378"/>
        <dbReference type="ChEBI" id="CHEBI:57783"/>
        <dbReference type="ChEBI" id="CHEBI:58349"/>
        <dbReference type="ChEBI" id="CHEBI:65315"/>
        <dbReference type="ChEBI" id="CHEBI:74443"/>
        <dbReference type="EC" id="1.3.1.91"/>
    </reaction>
</comment>
<evidence type="ECO:0000256" key="5">
    <source>
        <dbReference type="ARBA" id="ARBA00022694"/>
    </source>
</evidence>
<dbReference type="EMBL" id="CP000529">
    <property type="protein sequence ID" value="ABM37695.1"/>
    <property type="molecule type" value="Genomic_DNA"/>
</dbReference>
<feature type="site" description="Interacts with tRNA" evidence="10">
    <location>
        <position position="103"/>
    </location>
</feature>
<evidence type="ECO:0000256" key="13">
    <source>
        <dbReference type="PIRSR" id="PIRSR006621-2"/>
    </source>
</evidence>
<dbReference type="FunFam" id="3.20.20.70:FF:000083">
    <property type="entry name" value="tRNA-dihydrouridine(20/20a) synthase"/>
    <property type="match status" value="1"/>
</dbReference>
<feature type="site" description="Interacts with tRNA" evidence="10">
    <location>
        <position position="192"/>
    </location>
</feature>
<comment type="catalytic activity">
    <reaction evidence="10">
        <text>5,6-dihydrouridine(20a) in tRNA + NADP(+) = uridine(20a) in tRNA + NADPH + H(+)</text>
        <dbReference type="Rhea" id="RHEA:53344"/>
        <dbReference type="Rhea" id="RHEA-COMP:13535"/>
        <dbReference type="Rhea" id="RHEA-COMP:13536"/>
        <dbReference type="ChEBI" id="CHEBI:15378"/>
        <dbReference type="ChEBI" id="CHEBI:57783"/>
        <dbReference type="ChEBI" id="CHEBI:58349"/>
        <dbReference type="ChEBI" id="CHEBI:65315"/>
        <dbReference type="ChEBI" id="CHEBI:74443"/>
    </reaction>
</comment>
<evidence type="ECO:0000256" key="2">
    <source>
        <dbReference type="ARBA" id="ARBA00022555"/>
    </source>
</evidence>
<dbReference type="PANTHER" id="PTHR42907:SF1">
    <property type="entry name" value="FMN-LINKED OXIDOREDUCTASES SUPERFAMILY PROTEIN"/>
    <property type="match status" value="1"/>
</dbReference>
<reference evidence="16" key="1">
    <citation type="journal article" date="2009" name="Environ. Microbiol.">
        <title>The genome of Polaromonas naphthalenivorans strain CJ2, isolated from coal tar-contaminated sediment, reveals physiological and metabolic versatility and evolution through extensive horizontal gene transfer.</title>
        <authorList>
            <person name="Yagi J.M."/>
            <person name="Sims D."/>
            <person name="Brettin T."/>
            <person name="Bruce D."/>
            <person name="Madsen E.L."/>
        </authorList>
    </citation>
    <scope>NUCLEOTIDE SEQUENCE [LARGE SCALE GENOMIC DNA]</scope>
    <source>
        <strain evidence="16">CJ2</strain>
    </source>
</reference>
<keyword evidence="4 10" id="KW-0288">FMN</keyword>
<organism evidence="15 16">
    <name type="scientific">Polaromonas naphthalenivorans (strain CJ2)</name>
    <dbReference type="NCBI Taxonomy" id="365044"/>
    <lineage>
        <taxon>Bacteria</taxon>
        <taxon>Pseudomonadati</taxon>
        <taxon>Pseudomonadota</taxon>
        <taxon>Betaproteobacteria</taxon>
        <taxon>Burkholderiales</taxon>
        <taxon>Comamonadaceae</taxon>
        <taxon>Polaromonas</taxon>
    </lineage>
</organism>
<dbReference type="eggNOG" id="COG0042">
    <property type="taxonomic scope" value="Bacteria"/>
</dbReference>
<dbReference type="GO" id="GO:0010181">
    <property type="term" value="F:FMN binding"/>
    <property type="evidence" value="ECO:0007669"/>
    <property type="project" value="UniProtKB-UniRule"/>
</dbReference>
<dbReference type="InterPro" id="IPR035587">
    <property type="entry name" value="DUS-like_FMN-bd"/>
</dbReference>
<feature type="binding site" evidence="10 13">
    <location>
        <begin position="217"/>
        <end position="219"/>
    </location>
    <ligand>
        <name>FMN</name>
        <dbReference type="ChEBI" id="CHEBI:58210"/>
    </ligand>
</feature>
<dbReference type="CDD" id="cd02801">
    <property type="entry name" value="DUS_like_FMN"/>
    <property type="match status" value="1"/>
</dbReference>
<dbReference type="Gene3D" id="1.20.120.1460">
    <property type="match status" value="1"/>
</dbReference>
<keyword evidence="5 10" id="KW-0819">tRNA processing</keyword>
<keyword evidence="7 10" id="KW-0694">RNA-binding</keyword>
<feature type="binding site" evidence="10 13">
    <location>
        <position position="145"/>
    </location>
    <ligand>
        <name>FMN</name>
        <dbReference type="ChEBI" id="CHEBI:58210"/>
    </ligand>
</feature>
<protein>
    <recommendedName>
        <fullName evidence="10">tRNA-dihydrouridine(20/20a) synthase</fullName>
        <ecNumber evidence="10">1.3.1.91</ecNumber>
    </recommendedName>
    <alternativeName>
        <fullName evidence="10">U20-specific dihydrouridine synthase</fullName>
        <shortName evidence="10">U20-specific Dus</shortName>
    </alternativeName>
    <alternativeName>
        <fullName evidence="10">tRNA-dihydrouridine synthase A</fullName>
    </alternativeName>
</protein>
<evidence type="ECO:0000313" key="16">
    <source>
        <dbReference type="Proteomes" id="UP000000644"/>
    </source>
</evidence>
<dbReference type="RefSeq" id="WP_011801773.1">
    <property type="nucleotide sequence ID" value="NC_008781.1"/>
</dbReference>
<evidence type="ECO:0000256" key="12">
    <source>
        <dbReference type="PIRSR" id="PIRSR006621-1"/>
    </source>
</evidence>
<evidence type="ECO:0000256" key="1">
    <source>
        <dbReference type="ARBA" id="ARBA00001917"/>
    </source>
</evidence>
<name>A1VPW7_POLNA</name>
<dbReference type="GO" id="GO:0102264">
    <property type="term" value="F:tRNA-dihydrouridine20 synthase activity"/>
    <property type="evidence" value="ECO:0007669"/>
    <property type="project" value="UniProtKB-EC"/>
</dbReference>
<feature type="binding site" evidence="10 13">
    <location>
        <position position="177"/>
    </location>
    <ligand>
        <name>FMN</name>
        <dbReference type="ChEBI" id="CHEBI:58210"/>
    </ligand>
</feature>
<dbReference type="GO" id="GO:0050660">
    <property type="term" value="F:flavin adenine dinucleotide binding"/>
    <property type="evidence" value="ECO:0007669"/>
    <property type="project" value="InterPro"/>
</dbReference>
<feature type="binding site" evidence="10 13">
    <location>
        <begin position="23"/>
        <end position="25"/>
    </location>
    <ligand>
        <name>FMN</name>
        <dbReference type="ChEBI" id="CHEBI:58210"/>
    </ligand>
</feature>
<evidence type="ECO:0000256" key="10">
    <source>
        <dbReference type="HAMAP-Rule" id="MF_02041"/>
    </source>
</evidence>
<feature type="domain" description="DUS-like FMN-binding" evidence="14">
    <location>
        <begin position="21"/>
        <end position="318"/>
    </location>
</feature>
<dbReference type="InterPro" id="IPR013785">
    <property type="entry name" value="Aldolase_TIM"/>
</dbReference>
<dbReference type="KEGG" id="pna:Pnap_2388"/>
<dbReference type="STRING" id="365044.Pnap_2388"/>
<comment type="catalytic activity">
    <reaction evidence="10">
        <text>5,6-dihydrouridine(20) in tRNA + NAD(+) = uridine(20) in tRNA + NADH + H(+)</text>
        <dbReference type="Rhea" id="RHEA:53340"/>
        <dbReference type="Rhea" id="RHEA-COMP:13533"/>
        <dbReference type="Rhea" id="RHEA-COMP:13534"/>
        <dbReference type="ChEBI" id="CHEBI:15378"/>
        <dbReference type="ChEBI" id="CHEBI:57540"/>
        <dbReference type="ChEBI" id="CHEBI:57945"/>
        <dbReference type="ChEBI" id="CHEBI:65315"/>
        <dbReference type="ChEBI" id="CHEBI:74443"/>
        <dbReference type="EC" id="1.3.1.91"/>
    </reaction>
</comment>
<evidence type="ECO:0000256" key="9">
    <source>
        <dbReference type="ARBA" id="ARBA00058013"/>
    </source>
</evidence>
<evidence type="ECO:0000256" key="11">
    <source>
        <dbReference type="PIRNR" id="PIRNR006621"/>
    </source>
</evidence>
<dbReference type="SUPFAM" id="SSF51395">
    <property type="entry name" value="FMN-linked oxidoreductases"/>
    <property type="match status" value="1"/>
</dbReference>
<accession>A1VPW7</accession>
<dbReference type="InterPro" id="IPR004653">
    <property type="entry name" value="DusA"/>
</dbReference>
<keyword evidence="3 10" id="KW-0285">Flavoprotein</keyword>
<dbReference type="PIRSF" id="PIRSF006621">
    <property type="entry name" value="Dus"/>
    <property type="match status" value="1"/>
</dbReference>
<dbReference type="AlphaFoldDB" id="A1VPW7"/>
<evidence type="ECO:0000256" key="8">
    <source>
        <dbReference type="ARBA" id="ARBA00023002"/>
    </source>
</evidence>
<dbReference type="HAMAP" id="MF_02041">
    <property type="entry name" value="DusA_subfam"/>
    <property type="match status" value="1"/>
</dbReference>
<feature type="site" description="Interacts with tRNA; defines subfamily-specific binding signature" evidence="10">
    <location>
        <position position="309"/>
    </location>
</feature>
<comment type="catalytic activity">
    <reaction evidence="10">
        <text>5,6-dihydrouridine(20a) in tRNA + NAD(+) = uridine(20a) in tRNA + NADH + H(+)</text>
        <dbReference type="Rhea" id="RHEA:53348"/>
        <dbReference type="Rhea" id="RHEA-COMP:13535"/>
        <dbReference type="Rhea" id="RHEA-COMP:13536"/>
        <dbReference type="ChEBI" id="CHEBI:15378"/>
        <dbReference type="ChEBI" id="CHEBI:57540"/>
        <dbReference type="ChEBI" id="CHEBI:57945"/>
        <dbReference type="ChEBI" id="CHEBI:65315"/>
        <dbReference type="ChEBI" id="CHEBI:74443"/>
    </reaction>
</comment>
<dbReference type="PROSITE" id="PS01136">
    <property type="entry name" value="UPF0034"/>
    <property type="match status" value="1"/>
</dbReference>
<dbReference type="HOGENOM" id="CLU_013299_2_1_4"/>
<dbReference type="InterPro" id="IPR001269">
    <property type="entry name" value="DUS_fam"/>
</dbReference>
<evidence type="ECO:0000256" key="6">
    <source>
        <dbReference type="ARBA" id="ARBA00022857"/>
    </source>
</evidence>